<evidence type="ECO:0000313" key="4">
    <source>
        <dbReference type="Proteomes" id="UP000007879"/>
    </source>
</evidence>
<accession>A0A1X7TVB7</accession>
<dbReference type="KEGG" id="aqu:109585866"/>
<dbReference type="EnsemblMetazoa" id="Aqu2.1.19002_001">
    <property type="protein sequence ID" value="Aqu2.1.19002_001"/>
    <property type="gene ID" value="Aqu2.1.19002"/>
</dbReference>
<dbReference type="InParanoid" id="A0A1X7TVB7"/>
<feature type="transmembrane region" description="Helical" evidence="2">
    <location>
        <begin position="222"/>
        <end position="250"/>
    </location>
</feature>
<feature type="transmembrane region" description="Helical" evidence="2">
    <location>
        <begin position="513"/>
        <end position="539"/>
    </location>
</feature>
<dbReference type="AlphaFoldDB" id="A0A1X7TVB7"/>
<evidence type="ECO:0000256" key="1">
    <source>
        <dbReference type="SAM" id="MobiDB-lite"/>
    </source>
</evidence>
<keyword evidence="2" id="KW-1133">Transmembrane helix</keyword>
<keyword evidence="2" id="KW-0472">Membrane</keyword>
<keyword evidence="2" id="KW-0812">Transmembrane</keyword>
<evidence type="ECO:0000313" key="3">
    <source>
        <dbReference type="EnsemblMetazoa" id="Aqu2.1.19002_001"/>
    </source>
</evidence>
<name>A0A1X7TVB7_AMPQE</name>
<dbReference type="Proteomes" id="UP000007879">
    <property type="component" value="Unassembled WGS sequence"/>
</dbReference>
<protein>
    <submittedName>
        <fullName evidence="3">Uncharacterized protein</fullName>
    </submittedName>
</protein>
<reference evidence="4" key="1">
    <citation type="journal article" date="2010" name="Nature">
        <title>The Amphimedon queenslandica genome and the evolution of animal complexity.</title>
        <authorList>
            <person name="Srivastava M."/>
            <person name="Simakov O."/>
            <person name="Chapman J."/>
            <person name="Fahey B."/>
            <person name="Gauthier M.E."/>
            <person name="Mitros T."/>
            <person name="Richards G.S."/>
            <person name="Conaco C."/>
            <person name="Dacre M."/>
            <person name="Hellsten U."/>
            <person name="Larroux C."/>
            <person name="Putnam N.H."/>
            <person name="Stanke M."/>
            <person name="Adamska M."/>
            <person name="Darling A."/>
            <person name="Degnan S.M."/>
            <person name="Oakley T.H."/>
            <person name="Plachetzki D.C."/>
            <person name="Zhai Y."/>
            <person name="Adamski M."/>
            <person name="Calcino A."/>
            <person name="Cummins S.F."/>
            <person name="Goodstein D.M."/>
            <person name="Harris C."/>
            <person name="Jackson D.J."/>
            <person name="Leys S.P."/>
            <person name="Shu S."/>
            <person name="Woodcroft B.J."/>
            <person name="Vervoort M."/>
            <person name="Kosik K.S."/>
            <person name="Manning G."/>
            <person name="Degnan B.M."/>
            <person name="Rokhsar D.S."/>
        </authorList>
    </citation>
    <scope>NUCLEOTIDE SEQUENCE [LARGE SCALE GENOMIC DNA]</scope>
</reference>
<gene>
    <name evidence="3" type="primary">109585866</name>
</gene>
<feature type="region of interest" description="Disordered" evidence="1">
    <location>
        <begin position="1"/>
        <end position="31"/>
    </location>
</feature>
<keyword evidence="4" id="KW-1185">Reference proteome</keyword>
<reference evidence="3" key="2">
    <citation type="submission" date="2017-05" db="UniProtKB">
        <authorList>
            <consortium name="EnsemblMetazoa"/>
        </authorList>
    </citation>
    <scope>IDENTIFICATION</scope>
</reference>
<organism evidence="3">
    <name type="scientific">Amphimedon queenslandica</name>
    <name type="common">Sponge</name>
    <dbReference type="NCBI Taxonomy" id="400682"/>
    <lineage>
        <taxon>Eukaryota</taxon>
        <taxon>Metazoa</taxon>
        <taxon>Porifera</taxon>
        <taxon>Demospongiae</taxon>
        <taxon>Heteroscleromorpha</taxon>
        <taxon>Haplosclerida</taxon>
        <taxon>Niphatidae</taxon>
        <taxon>Amphimedon</taxon>
    </lineage>
</organism>
<evidence type="ECO:0000256" key="2">
    <source>
        <dbReference type="SAM" id="Phobius"/>
    </source>
</evidence>
<dbReference type="EnsemblMetazoa" id="XM_020002015.1">
    <property type="protein sequence ID" value="XP_019857574.1"/>
    <property type="gene ID" value="LOC109585866"/>
</dbReference>
<proteinExistence type="predicted"/>
<sequence length="560" mass="62954">MAQGDYSAKYHKLSSEGKSEDETPQQARSNPGINELVKTLGGKGAGGLSKDQIQAIAVCCRFALDMNEVQIQSLLNESFSELFERGIKQNHTNPEDLLYFMLERLGCNMNGLPCSASPNDDDVYKQIDIILTLATTVISMSESDYNKFKRFHTEQNGGVLLGHVDIKHRCDLVCRLLEKKPLHAEGDISIVSDWLQESGCSSYQQKLRDYCKRHRIKVSRQLETCTCCFIVVVLLILCSLMIAIILNLWFIPSIDVNVKDPQNQTYPIGVNTTIKLDCFDTSITDLVDVSSLTLDYATVYAIPEDHISTHLLVLPYIYNKCHSGHSSLPISISYFDCHEPIYTASGGGTLNLFIDLVNSNPDRVSCAMRLFGFSNDSDYISYTRVARDPRDDPPRFVYSSDCYNGSNGTHSFSITLPRDSLLYFVLAVVNQTEVTVSISGNISAYSNAAKYRVDECHLTSSNKYCSIVINPKKSRYKNNRGNLCLFGNTTIGFEGKVNLFATFITKRVYPQKYWISSLPLCGLTLIIFFVLFIIIVAYCRQRRNRRKRITGVTKGQVHAK</sequence>